<dbReference type="RefSeq" id="WP_008080309.1">
    <property type="nucleotide sequence ID" value="NZ_AEVT01000101.1"/>
</dbReference>
<dbReference type="GeneID" id="95570975"/>
<proteinExistence type="predicted"/>
<reference evidence="1 2" key="1">
    <citation type="journal article" date="2012" name="Int. J. Syst. Evol. Microbiol.">
        <title>Vibrio caribbeanicus sp. nov., isolated from the marine sponge Scleritoderma cyanea.</title>
        <authorList>
            <person name="Hoffmann M."/>
            <person name="Monday S.R."/>
            <person name="Allard M.W."/>
            <person name="Strain E.A."/>
            <person name="Whittaker P."/>
            <person name="Naum M."/>
            <person name="McCarthy P.J."/>
            <person name="Lopez J.V."/>
            <person name="Fischer M."/>
            <person name="Brown E.W."/>
        </authorList>
    </citation>
    <scope>NUCLEOTIDE SEQUENCE [LARGE SCALE GENOMIC DNA]</scope>
    <source>
        <strain evidence="2">DSMZ 21326</strain>
    </source>
</reference>
<accession>E8MBQ2</accession>
<organism evidence="1 2">
    <name type="scientific">Vibrio sinaloensis DSM 21326</name>
    <dbReference type="NCBI Taxonomy" id="945550"/>
    <lineage>
        <taxon>Bacteria</taxon>
        <taxon>Pseudomonadati</taxon>
        <taxon>Pseudomonadota</taxon>
        <taxon>Gammaproteobacteria</taxon>
        <taxon>Vibrionales</taxon>
        <taxon>Vibrionaceae</taxon>
        <taxon>Vibrio</taxon>
        <taxon>Vibrio oreintalis group</taxon>
    </lineage>
</organism>
<dbReference type="Proteomes" id="UP000006228">
    <property type="component" value="Unassembled WGS sequence"/>
</dbReference>
<protein>
    <submittedName>
        <fullName evidence="1">Uncharacterized protein</fullName>
    </submittedName>
</protein>
<dbReference type="EMBL" id="AEVT01000101">
    <property type="protein sequence ID" value="EGA68559.1"/>
    <property type="molecule type" value="Genomic_DNA"/>
</dbReference>
<evidence type="ECO:0000313" key="2">
    <source>
        <dbReference type="Proteomes" id="UP000006228"/>
    </source>
</evidence>
<evidence type="ECO:0000313" key="1">
    <source>
        <dbReference type="EMBL" id="EGA68559.1"/>
    </source>
</evidence>
<gene>
    <name evidence="1" type="ORF">VISI1226_05940</name>
</gene>
<dbReference type="AlphaFoldDB" id="E8MBQ2"/>
<name>E8MBQ2_PHOS4</name>
<sequence length="169" mass="18024">MKTWILALANIGSIMISVLGTSSPAYASLFHTSYKPFVVQVETVIDLMALPPEITGEDGMALPVSVELAGNTEDDRIVTREAIKLEARDAFGVLTDVDWTFSVTQFSLGGQSQAVSDIDTLLNGNIASEAKNQQKVSLAVQSKSGWATELTAGDDINIAVDVIVEHSVI</sequence>
<comment type="caution">
    <text evidence="1">The sequence shown here is derived from an EMBL/GenBank/DDBJ whole genome shotgun (WGS) entry which is preliminary data.</text>
</comment>